<organism evidence="1 2">
    <name type="scientific">Candidatus Campbellbacteria bacterium RIFCSPHIGHO2_01_FULL_34_10</name>
    <dbReference type="NCBI Taxonomy" id="1797577"/>
    <lineage>
        <taxon>Bacteria</taxon>
        <taxon>Candidatus Campbelliibacteriota</taxon>
    </lineage>
</organism>
<name>A0A1F5ELQ5_9BACT</name>
<reference evidence="1 2" key="1">
    <citation type="journal article" date="2016" name="Nat. Commun.">
        <title>Thousands of microbial genomes shed light on interconnected biogeochemical processes in an aquifer system.</title>
        <authorList>
            <person name="Anantharaman K."/>
            <person name="Brown C.T."/>
            <person name="Hug L.A."/>
            <person name="Sharon I."/>
            <person name="Castelle C.J."/>
            <person name="Probst A.J."/>
            <person name="Thomas B.C."/>
            <person name="Singh A."/>
            <person name="Wilkins M.J."/>
            <person name="Karaoz U."/>
            <person name="Brodie E.L."/>
            <person name="Williams K.H."/>
            <person name="Hubbard S.S."/>
            <person name="Banfield J.F."/>
        </authorList>
    </citation>
    <scope>NUCLEOTIDE SEQUENCE [LARGE SCALE GENOMIC DNA]</scope>
</reference>
<dbReference type="Proteomes" id="UP000186670">
    <property type="component" value="Unassembled WGS sequence"/>
</dbReference>
<protein>
    <submittedName>
        <fullName evidence="1">Uncharacterized protein</fullName>
    </submittedName>
</protein>
<accession>A0A1F5ELQ5</accession>
<sequence>MQQQKISKLNAEQGVKQKFFDLPASRQGLIQHKAKKIFVKTTMLCVNFGIFYTNSIIDI</sequence>
<dbReference type="AlphaFoldDB" id="A0A1F5ELQ5"/>
<gene>
    <name evidence="1" type="ORF">A2811_00410</name>
</gene>
<proteinExistence type="predicted"/>
<evidence type="ECO:0000313" key="2">
    <source>
        <dbReference type="Proteomes" id="UP000186670"/>
    </source>
</evidence>
<comment type="caution">
    <text evidence="1">The sequence shown here is derived from an EMBL/GenBank/DDBJ whole genome shotgun (WGS) entry which is preliminary data.</text>
</comment>
<dbReference type="EMBL" id="MEZZ01000035">
    <property type="protein sequence ID" value="OGD68337.1"/>
    <property type="molecule type" value="Genomic_DNA"/>
</dbReference>
<evidence type="ECO:0000313" key="1">
    <source>
        <dbReference type="EMBL" id="OGD68337.1"/>
    </source>
</evidence>